<dbReference type="Pfam" id="PF13848">
    <property type="entry name" value="Thioredoxin_6"/>
    <property type="match status" value="1"/>
</dbReference>
<keyword evidence="9" id="KW-1185">Reference proteome</keyword>
<evidence type="ECO:0000313" key="8">
    <source>
        <dbReference type="EMBL" id="CAL6110007.1"/>
    </source>
</evidence>
<feature type="compositionally biased region" description="Basic and acidic residues" evidence="5">
    <location>
        <begin position="349"/>
        <end position="373"/>
    </location>
</feature>
<reference evidence="8 9" key="2">
    <citation type="submission" date="2024-07" db="EMBL/GenBank/DDBJ databases">
        <authorList>
            <person name="Akdeniz Z."/>
        </authorList>
    </citation>
    <scope>NUCLEOTIDE SEQUENCE [LARGE SCALE GENOMIC DNA]</scope>
</reference>
<accession>A0AA86TM37</accession>
<proteinExistence type="predicted"/>
<dbReference type="PANTHER" id="PTHR46426:SF1">
    <property type="entry name" value="PROTEIN DISULFIDE-ISOMERASE TMX3"/>
    <property type="match status" value="1"/>
</dbReference>
<feature type="transmembrane region" description="Helical" evidence="6">
    <location>
        <begin position="318"/>
        <end position="337"/>
    </location>
</feature>
<evidence type="ECO:0000256" key="2">
    <source>
        <dbReference type="ARBA" id="ARBA00022692"/>
    </source>
</evidence>
<keyword evidence="2 6" id="KW-0812">Transmembrane</keyword>
<evidence type="ECO:0000256" key="5">
    <source>
        <dbReference type="SAM" id="MobiDB-lite"/>
    </source>
</evidence>
<dbReference type="InterPro" id="IPR036249">
    <property type="entry name" value="Thioredoxin-like_sf"/>
</dbReference>
<organism evidence="7">
    <name type="scientific">Hexamita inflata</name>
    <dbReference type="NCBI Taxonomy" id="28002"/>
    <lineage>
        <taxon>Eukaryota</taxon>
        <taxon>Metamonada</taxon>
        <taxon>Diplomonadida</taxon>
        <taxon>Hexamitidae</taxon>
        <taxon>Hexamitinae</taxon>
        <taxon>Hexamita</taxon>
    </lineage>
</organism>
<evidence type="ECO:0000256" key="1">
    <source>
        <dbReference type="ARBA" id="ARBA00004167"/>
    </source>
</evidence>
<protein>
    <submittedName>
        <fullName evidence="7">Protein disulfide isomerase PDI2</fullName>
    </submittedName>
    <submittedName>
        <fullName evidence="8">Protein_disulfide isomerase PDI2</fullName>
    </submittedName>
</protein>
<keyword evidence="4 6" id="KW-0472">Membrane</keyword>
<dbReference type="EMBL" id="CAXDID020000679">
    <property type="protein sequence ID" value="CAL6110007.1"/>
    <property type="molecule type" value="Genomic_DNA"/>
</dbReference>
<comment type="subcellular location">
    <subcellularLocation>
        <location evidence="1">Membrane</location>
        <topology evidence="1">Single-pass membrane protein</topology>
    </subcellularLocation>
</comment>
<gene>
    <name evidence="8" type="ORF">HINF_LOCUS75715</name>
    <name evidence="7" type="ORF">HINF_LOCUS9060</name>
</gene>
<evidence type="ECO:0000313" key="9">
    <source>
        <dbReference type="Proteomes" id="UP001642409"/>
    </source>
</evidence>
<dbReference type="SUPFAM" id="SSF52833">
    <property type="entry name" value="Thioredoxin-like"/>
    <property type="match status" value="1"/>
</dbReference>
<evidence type="ECO:0000256" key="3">
    <source>
        <dbReference type="ARBA" id="ARBA00022989"/>
    </source>
</evidence>
<name>A0AA86TM37_9EUKA</name>
<dbReference type="AlphaFoldDB" id="A0AA86TM37"/>
<comment type="caution">
    <text evidence="7">The sequence shown here is derived from an EMBL/GenBank/DDBJ whole genome shotgun (WGS) entry which is preliminary data.</text>
</comment>
<keyword evidence="7" id="KW-0413">Isomerase</keyword>
<sequence>MIFLQILSQVQILTPKNLKDSLPILVAFIDDKETSTKVQNIFSEMDQVYNASNLGILNCVAFKEFCEHMKMQEYPMISMLTNKTAYQYFGPVDQSAIEQWASSMLKPFFIDAESKKFFHEMMEHNKISIYFIASGPSADAIESELNAMKGRTYMAYFKADNFSMKAFRSSMTFDFVNKTNLVKFVRDHSTPPFVKLTQQNFQEVVGEGKTLAIYASNLNETEKPVIQSMKKEVLKRIQAETAPDYTFAYMNFTQYADFLRQFETETPFMVLLQPRYKQNWLYQVKKVTTSFEEQMTVGEWKELIEGENQSGLKAKMDLAVLYVKISVITIAVIVIVHKLTNIQRMKREIEDKDEEKTECADCKGECEKKKDEQISSSHFSHHTDMEDK</sequence>
<keyword evidence="3 6" id="KW-1133">Transmembrane helix</keyword>
<evidence type="ECO:0000256" key="4">
    <source>
        <dbReference type="ARBA" id="ARBA00023136"/>
    </source>
</evidence>
<evidence type="ECO:0000256" key="6">
    <source>
        <dbReference type="SAM" id="Phobius"/>
    </source>
</evidence>
<dbReference type="Proteomes" id="UP001642409">
    <property type="component" value="Unassembled WGS sequence"/>
</dbReference>
<dbReference type="PANTHER" id="PTHR46426">
    <property type="entry name" value="PROTEIN DISULFIDE-ISOMERASE TMX3"/>
    <property type="match status" value="1"/>
</dbReference>
<feature type="region of interest" description="Disordered" evidence="5">
    <location>
        <begin position="349"/>
        <end position="388"/>
    </location>
</feature>
<dbReference type="EMBL" id="CATOUU010000222">
    <property type="protein sequence ID" value="CAI9921415.1"/>
    <property type="molecule type" value="Genomic_DNA"/>
</dbReference>
<dbReference type="GO" id="GO:0016020">
    <property type="term" value="C:membrane"/>
    <property type="evidence" value="ECO:0007669"/>
    <property type="project" value="UniProtKB-SubCell"/>
</dbReference>
<dbReference type="GO" id="GO:0016853">
    <property type="term" value="F:isomerase activity"/>
    <property type="evidence" value="ECO:0007669"/>
    <property type="project" value="UniProtKB-KW"/>
</dbReference>
<dbReference type="GO" id="GO:0005783">
    <property type="term" value="C:endoplasmic reticulum"/>
    <property type="evidence" value="ECO:0007669"/>
    <property type="project" value="TreeGrafter"/>
</dbReference>
<dbReference type="Gene3D" id="3.40.30.10">
    <property type="entry name" value="Glutaredoxin"/>
    <property type="match status" value="1"/>
</dbReference>
<reference evidence="7" key="1">
    <citation type="submission" date="2023-06" db="EMBL/GenBank/DDBJ databases">
        <authorList>
            <person name="Kurt Z."/>
        </authorList>
    </citation>
    <scope>NUCLEOTIDE SEQUENCE</scope>
</reference>
<dbReference type="InterPro" id="IPR052250">
    <property type="entry name" value="PDI_TMX3"/>
</dbReference>
<evidence type="ECO:0000313" key="7">
    <source>
        <dbReference type="EMBL" id="CAI9921415.1"/>
    </source>
</evidence>